<dbReference type="EMBL" id="CP001010">
    <property type="protein sequence ID" value="ACB43800.1"/>
    <property type="molecule type" value="Genomic_DNA"/>
</dbReference>
<accession>B1XTX3</accession>
<name>B1XTX3_POLNS</name>
<reference evidence="1" key="1">
    <citation type="submission" date="2008-03" db="EMBL/GenBank/DDBJ databases">
        <title>Complete sequence of Polynucleobacter necessarius STIR1.</title>
        <authorList>
            <consortium name="US DOE Joint Genome Institute"/>
            <person name="Copeland A."/>
            <person name="Lucas S."/>
            <person name="Lapidus A."/>
            <person name="Barry K."/>
            <person name="Detter J.C."/>
            <person name="Glavina del Rio T."/>
            <person name="Hammon N."/>
            <person name="Israni S."/>
            <person name="Dalin E."/>
            <person name="Tice H."/>
            <person name="Pitluck S."/>
            <person name="Chain P."/>
            <person name="Malfatti S."/>
            <person name="Shin M."/>
            <person name="Vergez L."/>
            <person name="Schmutz J."/>
            <person name="Larimer F."/>
            <person name="Land M."/>
            <person name="Hauser L."/>
            <person name="Kyrpides N."/>
            <person name="Kim E."/>
            <person name="Hahn M."/>
            <person name="Richardson P."/>
        </authorList>
    </citation>
    <scope>NUCLEOTIDE SEQUENCE [LARGE SCALE GENOMIC DNA]</scope>
    <source>
        <strain evidence="1">STIR1</strain>
    </source>
</reference>
<protein>
    <submittedName>
        <fullName evidence="1">Uncharacterized protein</fullName>
    </submittedName>
</protein>
<organism evidence="1">
    <name type="scientific">Polynucleobacter necessarius subsp. necessarius (strain STIR1)</name>
    <dbReference type="NCBI Taxonomy" id="452638"/>
    <lineage>
        <taxon>Bacteria</taxon>
        <taxon>Pseudomonadati</taxon>
        <taxon>Pseudomonadota</taxon>
        <taxon>Betaproteobacteria</taxon>
        <taxon>Burkholderiales</taxon>
        <taxon>Burkholderiaceae</taxon>
        <taxon>Polynucleobacter</taxon>
    </lineage>
</organism>
<dbReference type="STRING" id="452638.Pnec_0538"/>
<dbReference type="AlphaFoldDB" id="B1XTX3"/>
<dbReference type="HOGENOM" id="CLU_2059220_0_0_4"/>
<sequence>MWPERLNVNWNGFYRARYQVLGYPDGSYYWGLSMSASQWERISVPAGEFLTLKYFNEMPYFESQNVFRLANYREEEVWLSPEIGRWVIRRSSGRYLLGGMRWGNALWEDYLEWELISWK</sequence>
<evidence type="ECO:0000313" key="1">
    <source>
        <dbReference type="EMBL" id="ACB43800.1"/>
    </source>
</evidence>
<gene>
    <name evidence="1" type="ordered locus">Pnec_0538</name>
</gene>
<dbReference type="KEGG" id="pne:Pnec_0538"/>
<proteinExistence type="predicted"/>